<dbReference type="InterPro" id="IPR001005">
    <property type="entry name" value="SANT/Myb"/>
</dbReference>
<feature type="compositionally biased region" description="Acidic residues" evidence="6">
    <location>
        <begin position="257"/>
        <end position="269"/>
    </location>
</feature>
<dbReference type="SMART" id="SM00717">
    <property type="entry name" value="SANT"/>
    <property type="match status" value="1"/>
</dbReference>
<name>F4W7X8_ACREC</name>
<dbReference type="STRING" id="103372.F4W7X8"/>
<dbReference type="Pfam" id="PF01448">
    <property type="entry name" value="ELM2"/>
    <property type="match status" value="1"/>
</dbReference>
<sequence>MCLAIAMYAATGALSIIQHVLSMIGMFLLTLLGRAILLIGNTVTRDHTSRRRRIISEQQESYTDSEDDRVTRSETSLKSRHSSRTPIKSASAQMNVDYARADRDYDMGSATEMMVNDFDDERTLDEEEALEGSEDSHNELSNLQKEGDMPLKDLLAMYGYGDPSTENSNSSDHMLLPSGSGNPETQERYSDKGDNDADDDDDDDEADATSNEPDLKQFYTEMLVKGKDKTAALAGSTTKGNSNIAGSRDNRKRRIDDDEDDDEDAEAEDCSGTRTGSRKKNRMSPTTGSANAVECSVIVNLGGASATNSTIEEGNASGPIDGSEDRIVSAGIGSGSSRLLRSVSRPQSEEEEDDCDYSPDEEEWKKTIMVGTDYQAAIPEGLCRYDDALPYENEDKMLWDPSHISEEDTEEFLERAQLPAVKGGSLPAGSHIRDDEQALYLLLQCGYNLEEALRRRRMNVLPPTDAVSLWSEEECHNFESGLRTYGKDFHLIQKNKVRTRSVGELVQFYYLWKKTERHDIFTYKARLEKKKYALHPGITDYMDRFLEEQEGVRDRSSSPNVHCLLYGDTKRQRSSTSVTNNDESKSTDAWDGNVIDPLADVNGPTPAPPPPPPPPPPLITSAVTTISSICNSSALTTPTYCSPSTRHSDCPSSDSGCVNSLAWSGLASRSQPTSSVITTITINTTTATTSTAMVTSLGSTNTVTTSSTVPAATIAATVVPNNYYHQRVTSSRSNDSHDTPSPENILPHLPP</sequence>
<evidence type="ECO:0000313" key="10">
    <source>
        <dbReference type="Proteomes" id="UP000007755"/>
    </source>
</evidence>
<comment type="subcellular location">
    <subcellularLocation>
        <location evidence="1">Nucleus</location>
    </subcellularLocation>
</comment>
<evidence type="ECO:0000259" key="8">
    <source>
        <dbReference type="PROSITE" id="PS51293"/>
    </source>
</evidence>
<dbReference type="AlphaFoldDB" id="F4W7X8"/>
<feature type="region of interest" description="Disordered" evidence="6">
    <location>
        <begin position="728"/>
        <end position="751"/>
    </location>
</feature>
<feature type="region of interest" description="Disordered" evidence="6">
    <location>
        <begin position="331"/>
        <end position="359"/>
    </location>
</feature>
<dbReference type="PANTHER" id="PTHR10865">
    <property type="entry name" value="METASTASIS-ASSOCIATED PROTEIN AND MESODERM INDUCTION EARLY RESPONSE PROTEIN"/>
    <property type="match status" value="1"/>
</dbReference>
<dbReference type="PANTHER" id="PTHR10865:SF28">
    <property type="entry name" value="ELM2 DOMAIN-CONTAINING PROTEIN"/>
    <property type="match status" value="1"/>
</dbReference>
<feature type="compositionally biased region" description="Pro residues" evidence="6">
    <location>
        <begin position="605"/>
        <end position="618"/>
    </location>
</feature>
<keyword evidence="3" id="KW-0805">Transcription regulation</keyword>
<dbReference type="OrthoDB" id="5916873at2759"/>
<dbReference type="EMBL" id="GL887888">
    <property type="protein sequence ID" value="EGI69648.1"/>
    <property type="molecule type" value="Genomic_DNA"/>
</dbReference>
<dbReference type="SMART" id="SM01189">
    <property type="entry name" value="ELM2"/>
    <property type="match status" value="1"/>
</dbReference>
<evidence type="ECO:0000256" key="3">
    <source>
        <dbReference type="ARBA" id="ARBA00023015"/>
    </source>
</evidence>
<feature type="region of interest" description="Disordered" evidence="6">
    <location>
        <begin position="50"/>
        <end position="95"/>
    </location>
</feature>
<evidence type="ECO:0000256" key="4">
    <source>
        <dbReference type="ARBA" id="ARBA00023163"/>
    </source>
</evidence>
<keyword evidence="2" id="KW-0678">Repressor</keyword>
<dbReference type="FunCoup" id="F4W7X8">
    <property type="interactions" value="992"/>
</dbReference>
<organism evidence="10">
    <name type="scientific">Acromyrmex echinatior</name>
    <name type="common">Panamanian leafcutter ant</name>
    <name type="synonym">Acromyrmex octospinosus echinatior</name>
    <dbReference type="NCBI Taxonomy" id="103372"/>
    <lineage>
        <taxon>Eukaryota</taxon>
        <taxon>Metazoa</taxon>
        <taxon>Ecdysozoa</taxon>
        <taxon>Arthropoda</taxon>
        <taxon>Hexapoda</taxon>
        <taxon>Insecta</taxon>
        <taxon>Pterygota</taxon>
        <taxon>Neoptera</taxon>
        <taxon>Endopterygota</taxon>
        <taxon>Hymenoptera</taxon>
        <taxon>Apocrita</taxon>
        <taxon>Aculeata</taxon>
        <taxon>Formicoidea</taxon>
        <taxon>Formicidae</taxon>
        <taxon>Myrmicinae</taxon>
        <taxon>Acromyrmex</taxon>
    </lineage>
</organism>
<keyword evidence="10" id="KW-1185">Reference proteome</keyword>
<dbReference type="PROSITE" id="PS51156">
    <property type="entry name" value="ELM2"/>
    <property type="match status" value="1"/>
</dbReference>
<dbReference type="GO" id="GO:0005654">
    <property type="term" value="C:nucleoplasm"/>
    <property type="evidence" value="ECO:0007669"/>
    <property type="project" value="TreeGrafter"/>
</dbReference>
<dbReference type="eggNOG" id="KOG4329">
    <property type="taxonomic scope" value="Eukaryota"/>
</dbReference>
<keyword evidence="5" id="KW-0539">Nucleus</keyword>
<dbReference type="InterPro" id="IPR000949">
    <property type="entry name" value="ELM2_dom"/>
</dbReference>
<dbReference type="InterPro" id="IPR017884">
    <property type="entry name" value="SANT_dom"/>
</dbReference>
<dbReference type="GO" id="GO:0042826">
    <property type="term" value="F:histone deacetylase binding"/>
    <property type="evidence" value="ECO:0007669"/>
    <property type="project" value="TreeGrafter"/>
</dbReference>
<dbReference type="GO" id="GO:0003714">
    <property type="term" value="F:transcription corepressor activity"/>
    <property type="evidence" value="ECO:0007669"/>
    <property type="project" value="TreeGrafter"/>
</dbReference>
<feature type="compositionally biased region" description="Acidic residues" evidence="6">
    <location>
        <begin position="123"/>
        <end position="133"/>
    </location>
</feature>
<dbReference type="Gene3D" id="1.10.10.60">
    <property type="entry name" value="Homeodomain-like"/>
    <property type="match status" value="1"/>
</dbReference>
<keyword evidence="4" id="KW-0804">Transcription</keyword>
<evidence type="ECO:0000259" key="7">
    <source>
        <dbReference type="PROSITE" id="PS51156"/>
    </source>
</evidence>
<feature type="compositionally biased region" description="Acidic residues" evidence="6">
    <location>
        <begin position="349"/>
        <end position="359"/>
    </location>
</feature>
<dbReference type="Pfam" id="PF19426">
    <property type="entry name" value="MIER1_3_C"/>
    <property type="match status" value="1"/>
</dbReference>
<feature type="compositionally biased region" description="Polar residues" evidence="6">
    <location>
        <begin position="84"/>
        <end position="94"/>
    </location>
</feature>
<dbReference type="InterPro" id="IPR040138">
    <property type="entry name" value="MIER/MTA"/>
</dbReference>
<feature type="compositionally biased region" description="Acidic residues" evidence="6">
    <location>
        <begin position="196"/>
        <end position="207"/>
    </location>
</feature>
<feature type="region of interest" description="Disordered" evidence="6">
    <location>
        <begin position="572"/>
        <end position="621"/>
    </location>
</feature>
<feature type="compositionally biased region" description="Basic and acidic residues" evidence="6">
    <location>
        <begin position="68"/>
        <end position="77"/>
    </location>
</feature>
<feature type="compositionally biased region" description="Polar residues" evidence="6">
    <location>
        <begin position="235"/>
        <end position="245"/>
    </location>
</feature>
<dbReference type="InterPro" id="IPR009057">
    <property type="entry name" value="Homeodomain-like_sf"/>
</dbReference>
<accession>F4W7X8</accession>
<feature type="domain" description="SANT" evidence="8">
    <location>
        <begin position="465"/>
        <end position="517"/>
    </location>
</feature>
<evidence type="ECO:0000256" key="6">
    <source>
        <dbReference type="SAM" id="MobiDB-lite"/>
    </source>
</evidence>
<gene>
    <name evidence="9" type="ORF">G5I_01555</name>
</gene>
<dbReference type="Proteomes" id="UP000007755">
    <property type="component" value="Unassembled WGS sequence"/>
</dbReference>
<evidence type="ECO:0000256" key="1">
    <source>
        <dbReference type="ARBA" id="ARBA00004123"/>
    </source>
</evidence>
<reference evidence="9" key="1">
    <citation type="submission" date="2011-02" db="EMBL/GenBank/DDBJ databases">
        <title>The genome of the leaf-cutting ant Acromyrmex echinatior suggests key adaptations to social evolution and fungus farming.</title>
        <authorList>
            <person name="Nygaard S."/>
            <person name="Zhang G."/>
        </authorList>
    </citation>
    <scope>NUCLEOTIDE SEQUENCE</scope>
</reference>
<proteinExistence type="predicted"/>
<feature type="domain" description="ELM2" evidence="7">
    <location>
        <begin position="366"/>
        <end position="460"/>
    </location>
</feature>
<dbReference type="PROSITE" id="PS51293">
    <property type="entry name" value="SANT"/>
    <property type="match status" value="1"/>
</dbReference>
<dbReference type="InterPro" id="IPR045787">
    <property type="entry name" value="MIER1/3_C"/>
</dbReference>
<dbReference type="CDD" id="cd11661">
    <property type="entry name" value="SANT_MTA3_like"/>
    <property type="match status" value="1"/>
</dbReference>
<evidence type="ECO:0000256" key="2">
    <source>
        <dbReference type="ARBA" id="ARBA00022491"/>
    </source>
</evidence>
<dbReference type="SUPFAM" id="SSF46689">
    <property type="entry name" value="Homeodomain-like"/>
    <property type="match status" value="1"/>
</dbReference>
<feature type="region of interest" description="Disordered" evidence="6">
    <location>
        <begin position="123"/>
        <end position="293"/>
    </location>
</feature>
<dbReference type="FunFam" id="1.10.10.60:FF:000025">
    <property type="entry name" value="Mesoderm induction early response 1, transcriptional regulator"/>
    <property type="match status" value="1"/>
</dbReference>
<evidence type="ECO:0000256" key="5">
    <source>
        <dbReference type="ARBA" id="ARBA00023242"/>
    </source>
</evidence>
<protein>
    <submittedName>
        <fullName evidence="9">Mesoderm induction early response protein 1</fullName>
    </submittedName>
</protein>
<feature type="compositionally biased region" description="Low complexity" evidence="6">
    <location>
        <begin position="331"/>
        <end position="346"/>
    </location>
</feature>
<evidence type="ECO:0000313" key="9">
    <source>
        <dbReference type="EMBL" id="EGI69648.1"/>
    </source>
</evidence>
<feature type="compositionally biased region" description="Basic and acidic residues" evidence="6">
    <location>
        <begin position="185"/>
        <end position="195"/>
    </location>
</feature>
<dbReference type="InParanoid" id="F4W7X8"/>
<dbReference type="GO" id="GO:0032991">
    <property type="term" value="C:protein-containing complex"/>
    <property type="evidence" value="ECO:0007669"/>
    <property type="project" value="UniProtKB-ARBA"/>
</dbReference>
<dbReference type="GO" id="GO:0000122">
    <property type="term" value="P:negative regulation of transcription by RNA polymerase II"/>
    <property type="evidence" value="ECO:0007669"/>
    <property type="project" value="TreeGrafter"/>
</dbReference>